<evidence type="ECO:0000313" key="2">
    <source>
        <dbReference type="Proteomes" id="UP000708208"/>
    </source>
</evidence>
<protein>
    <submittedName>
        <fullName evidence="1">Uncharacterized protein</fullName>
    </submittedName>
</protein>
<name>A0A8J2PCW8_9HEXA</name>
<proteinExistence type="predicted"/>
<evidence type="ECO:0000313" key="1">
    <source>
        <dbReference type="EMBL" id="CAG7818667.1"/>
    </source>
</evidence>
<sequence>MCGYFCISFAALNHLCKYSLNLHAFGYPAFEHPVDENQQEMENMDENVFGALGEEAFDALDEEFFDALENPHWLEQAAFRGKCRRG</sequence>
<gene>
    <name evidence="1" type="ORF">AFUS01_LOCUS29154</name>
</gene>
<accession>A0A8J2PCW8</accession>
<organism evidence="1 2">
    <name type="scientific">Allacma fusca</name>
    <dbReference type="NCBI Taxonomy" id="39272"/>
    <lineage>
        <taxon>Eukaryota</taxon>
        <taxon>Metazoa</taxon>
        <taxon>Ecdysozoa</taxon>
        <taxon>Arthropoda</taxon>
        <taxon>Hexapoda</taxon>
        <taxon>Collembola</taxon>
        <taxon>Symphypleona</taxon>
        <taxon>Sminthuridae</taxon>
        <taxon>Allacma</taxon>
    </lineage>
</organism>
<keyword evidence="2" id="KW-1185">Reference proteome</keyword>
<comment type="caution">
    <text evidence="1">The sequence shown here is derived from an EMBL/GenBank/DDBJ whole genome shotgun (WGS) entry which is preliminary data.</text>
</comment>
<dbReference type="AlphaFoldDB" id="A0A8J2PCW8"/>
<reference evidence="1" key="1">
    <citation type="submission" date="2021-06" db="EMBL/GenBank/DDBJ databases">
        <authorList>
            <person name="Hodson N. C."/>
            <person name="Mongue J. A."/>
            <person name="Jaron S. K."/>
        </authorList>
    </citation>
    <scope>NUCLEOTIDE SEQUENCE</scope>
</reference>
<dbReference type="Proteomes" id="UP000708208">
    <property type="component" value="Unassembled WGS sequence"/>
</dbReference>
<dbReference type="EMBL" id="CAJVCH010427128">
    <property type="protein sequence ID" value="CAG7818667.1"/>
    <property type="molecule type" value="Genomic_DNA"/>
</dbReference>